<keyword evidence="7 9" id="KW-1133">Transmembrane helix</keyword>
<feature type="transmembrane region" description="Helical" evidence="9">
    <location>
        <begin position="298"/>
        <end position="319"/>
    </location>
</feature>
<dbReference type="GO" id="GO:0005886">
    <property type="term" value="C:plasma membrane"/>
    <property type="evidence" value="ECO:0007669"/>
    <property type="project" value="UniProtKB-SubCell"/>
</dbReference>
<dbReference type="UniPathway" id="UPA00148"/>
<dbReference type="GO" id="GO:0015420">
    <property type="term" value="F:ABC-type vitamin B12 transporter activity"/>
    <property type="evidence" value="ECO:0007669"/>
    <property type="project" value="UniProtKB-UniRule"/>
</dbReference>
<dbReference type="PANTHER" id="PTHR34308:SF1">
    <property type="entry name" value="COBALAMIN BIOSYNTHESIS PROTEIN CBIB"/>
    <property type="match status" value="1"/>
</dbReference>
<comment type="subcellular location">
    <subcellularLocation>
        <location evidence="1 9">Cell membrane</location>
        <topology evidence="1 9">Multi-pass membrane protein</topology>
    </subcellularLocation>
</comment>
<keyword evidence="4 9" id="KW-1003">Cell membrane</keyword>
<evidence type="ECO:0000256" key="7">
    <source>
        <dbReference type="ARBA" id="ARBA00022989"/>
    </source>
</evidence>
<dbReference type="HAMAP" id="MF_00024">
    <property type="entry name" value="CobD_CbiB"/>
    <property type="match status" value="1"/>
</dbReference>
<sequence length="320" mass="34089">MMESVWLVLAAFLLDLAFGDPRWLPHPVRAMGSLAAALEARLRRTALPLRFQGILAAASVIAISSGAAWAVIRGAAALHPLFADVVSVLIMYSCFATRDLADHALAVLSPLAAGRLKEARQRVSWMVGRDTEVMDEDAIALAATESVAENTVDGVTAPIFYALLLGPLGVVAYKAASTLDSTFGYRNERYMEFGWASARFDDLVNFIPARLTVFAIALAAAVAKLRVFDIFRAVREGAALHESPNAGYPESAFAGALGVMFGGERSYGGVPDMAPVLGVRAERCNARTLRGAIGLMRLTAFFFLGGGVLLSAAIGHFLLQ</sequence>
<evidence type="ECO:0000313" key="11">
    <source>
        <dbReference type="Proteomes" id="UP000076481"/>
    </source>
</evidence>
<dbReference type="Proteomes" id="UP000076481">
    <property type="component" value="Unassembled WGS sequence"/>
</dbReference>
<dbReference type="InterPro" id="IPR004485">
    <property type="entry name" value="Cobalamin_biosynth_CobD/CbiB"/>
</dbReference>
<dbReference type="OMA" id="RWHPLVG"/>
<keyword evidence="8 9" id="KW-0472">Membrane</keyword>
<proteinExistence type="inferred from homology"/>
<dbReference type="AlphaFoldDB" id="A0A165MES4"/>
<reference evidence="10 11" key="1">
    <citation type="submission" date="2016-03" db="EMBL/GenBank/DDBJ databases">
        <title>Speciation and ecological success in dimly lit waters: horizontal gene transfer in a green sulfur bacteria bloom unveiled by metagenomic assembly.</title>
        <authorList>
            <person name="Llorens-Mares T."/>
            <person name="Liu Z."/>
            <person name="Allen L.Z."/>
            <person name="Rusch D.B."/>
            <person name="Craig M.T."/>
            <person name="Dupont C.L."/>
            <person name="Bryant D.A."/>
            <person name="Casamayor E.O."/>
        </authorList>
    </citation>
    <scope>NUCLEOTIDE SEQUENCE [LARGE SCALE GENOMIC DNA]</scope>
    <source>
        <strain evidence="10">CIII</strain>
    </source>
</reference>
<evidence type="ECO:0000256" key="6">
    <source>
        <dbReference type="ARBA" id="ARBA00022692"/>
    </source>
</evidence>
<comment type="pathway">
    <text evidence="2 9">Cofactor biosynthesis; adenosylcobalamin biosynthesis.</text>
</comment>
<evidence type="ECO:0000256" key="1">
    <source>
        <dbReference type="ARBA" id="ARBA00004651"/>
    </source>
</evidence>
<evidence type="ECO:0000256" key="3">
    <source>
        <dbReference type="ARBA" id="ARBA00006263"/>
    </source>
</evidence>
<gene>
    <name evidence="9" type="primary">cobD</name>
    <name evidence="10" type="ORF">A3K90_05415</name>
</gene>
<comment type="similarity">
    <text evidence="3 9">Belongs to the CobD/CbiB family.</text>
</comment>
<dbReference type="RefSeq" id="WP_011357872.1">
    <property type="nucleotide sequence ID" value="NZ_LVWG01000009.1"/>
</dbReference>
<organism evidence="10 11">
    <name type="scientific">Pelodictyon luteolum</name>
    <dbReference type="NCBI Taxonomy" id="1100"/>
    <lineage>
        <taxon>Bacteria</taxon>
        <taxon>Pseudomonadati</taxon>
        <taxon>Chlorobiota</taxon>
        <taxon>Chlorobiia</taxon>
        <taxon>Chlorobiales</taxon>
        <taxon>Chlorobiaceae</taxon>
        <taxon>Chlorobium/Pelodictyon group</taxon>
        <taxon>Pelodictyon</taxon>
    </lineage>
</organism>
<dbReference type="EMBL" id="LVWG01000009">
    <property type="protein sequence ID" value="KZK75160.1"/>
    <property type="molecule type" value="Genomic_DNA"/>
</dbReference>
<comment type="caution">
    <text evidence="9">Lacks conserved residue(s) required for the propagation of feature annotation.</text>
</comment>
<dbReference type="PANTHER" id="PTHR34308">
    <property type="entry name" value="COBALAMIN BIOSYNTHESIS PROTEIN CBIB"/>
    <property type="match status" value="1"/>
</dbReference>
<accession>A0A165MES4</accession>
<comment type="caution">
    <text evidence="10">The sequence shown here is derived from an EMBL/GenBank/DDBJ whole genome shotgun (WGS) entry which is preliminary data.</text>
</comment>
<dbReference type="NCBIfam" id="TIGR00380">
    <property type="entry name" value="cobal_cbiB"/>
    <property type="match status" value="1"/>
</dbReference>
<keyword evidence="5 9" id="KW-0169">Cobalamin biosynthesis</keyword>
<evidence type="ECO:0000256" key="2">
    <source>
        <dbReference type="ARBA" id="ARBA00004953"/>
    </source>
</evidence>
<comment type="function">
    <text evidence="9">Converts cobyric acid to cobinamide by the addition of aminopropanol on the F carboxylic group.</text>
</comment>
<protein>
    <recommendedName>
        <fullName evidence="9">Cobalamin biosynthesis protein CobD</fullName>
    </recommendedName>
</protein>
<evidence type="ECO:0000256" key="8">
    <source>
        <dbReference type="ARBA" id="ARBA00023136"/>
    </source>
</evidence>
<evidence type="ECO:0000313" key="10">
    <source>
        <dbReference type="EMBL" id="KZK75160.1"/>
    </source>
</evidence>
<dbReference type="GO" id="GO:0048472">
    <property type="term" value="F:threonine-phosphate decarboxylase activity"/>
    <property type="evidence" value="ECO:0007669"/>
    <property type="project" value="InterPro"/>
</dbReference>
<feature type="transmembrane region" description="Helical" evidence="9">
    <location>
        <begin position="51"/>
        <end position="72"/>
    </location>
</feature>
<evidence type="ECO:0000256" key="4">
    <source>
        <dbReference type="ARBA" id="ARBA00022475"/>
    </source>
</evidence>
<keyword evidence="6 9" id="KW-0812">Transmembrane</keyword>
<dbReference type="GO" id="GO:0009236">
    <property type="term" value="P:cobalamin biosynthetic process"/>
    <property type="evidence" value="ECO:0007669"/>
    <property type="project" value="UniProtKB-UniRule"/>
</dbReference>
<dbReference type="Pfam" id="PF03186">
    <property type="entry name" value="CobD_Cbib"/>
    <property type="match status" value="1"/>
</dbReference>
<evidence type="ECO:0000256" key="5">
    <source>
        <dbReference type="ARBA" id="ARBA00022573"/>
    </source>
</evidence>
<name>A0A165MES4_PELLU</name>
<evidence type="ECO:0000256" key="9">
    <source>
        <dbReference type="HAMAP-Rule" id="MF_00024"/>
    </source>
</evidence>